<dbReference type="Gene3D" id="2.40.50.140">
    <property type="entry name" value="Nucleic acid-binding proteins"/>
    <property type="match status" value="1"/>
</dbReference>
<dbReference type="InterPro" id="IPR000424">
    <property type="entry name" value="Primosome_PriB/ssb"/>
</dbReference>
<dbReference type="PANTHER" id="PTHR10302">
    <property type="entry name" value="SINGLE-STRANDED DNA-BINDING PROTEIN"/>
    <property type="match status" value="1"/>
</dbReference>
<keyword evidence="1 2" id="KW-0238">DNA-binding</keyword>
<name>A0A448P255_9ACTN</name>
<evidence type="ECO:0000256" key="3">
    <source>
        <dbReference type="SAM" id="MobiDB-lite"/>
    </source>
</evidence>
<proteinExistence type="predicted"/>
<dbReference type="OrthoDB" id="4427276at2"/>
<dbReference type="AlphaFoldDB" id="A0A448P255"/>
<evidence type="ECO:0000256" key="1">
    <source>
        <dbReference type="ARBA" id="ARBA00023125"/>
    </source>
</evidence>
<dbReference type="GO" id="GO:0009295">
    <property type="term" value="C:nucleoid"/>
    <property type="evidence" value="ECO:0007669"/>
    <property type="project" value="TreeGrafter"/>
</dbReference>
<feature type="compositionally biased region" description="Basic and acidic residues" evidence="3">
    <location>
        <begin position="186"/>
        <end position="197"/>
    </location>
</feature>
<feature type="compositionally biased region" description="Acidic residues" evidence="3">
    <location>
        <begin position="171"/>
        <end position="182"/>
    </location>
</feature>
<dbReference type="Pfam" id="PF00436">
    <property type="entry name" value="SSB"/>
    <property type="match status" value="1"/>
</dbReference>
<gene>
    <name evidence="4" type="primary">ssb_2</name>
    <name evidence="4" type="ORF">NCTC13652_02533</name>
</gene>
<evidence type="ECO:0000256" key="2">
    <source>
        <dbReference type="PROSITE-ProRule" id="PRU00252"/>
    </source>
</evidence>
<evidence type="ECO:0000313" key="4">
    <source>
        <dbReference type="EMBL" id="VEI04304.1"/>
    </source>
</evidence>
<dbReference type="RefSeq" id="WP_084149216.1">
    <property type="nucleotide sequence ID" value="NZ_JAKDXV010000055.1"/>
</dbReference>
<organism evidence="4 5">
    <name type="scientific">Acidipropionibacterium jensenii</name>
    <dbReference type="NCBI Taxonomy" id="1749"/>
    <lineage>
        <taxon>Bacteria</taxon>
        <taxon>Bacillati</taxon>
        <taxon>Actinomycetota</taxon>
        <taxon>Actinomycetes</taxon>
        <taxon>Propionibacteriales</taxon>
        <taxon>Propionibacteriaceae</taxon>
        <taxon>Acidipropionibacterium</taxon>
    </lineage>
</organism>
<dbReference type="Proteomes" id="UP000277858">
    <property type="component" value="Chromosome"/>
</dbReference>
<dbReference type="InterPro" id="IPR011344">
    <property type="entry name" value="ssDNA-bd"/>
</dbReference>
<reference evidence="4 5" key="1">
    <citation type="submission" date="2018-12" db="EMBL/GenBank/DDBJ databases">
        <authorList>
            <consortium name="Pathogen Informatics"/>
        </authorList>
    </citation>
    <scope>NUCLEOTIDE SEQUENCE [LARGE SCALE GENOMIC DNA]</scope>
    <source>
        <strain evidence="4 5">NCTC13652</strain>
    </source>
</reference>
<dbReference type="SUPFAM" id="SSF50249">
    <property type="entry name" value="Nucleic acid-binding proteins"/>
    <property type="match status" value="1"/>
</dbReference>
<dbReference type="GO" id="GO:0003697">
    <property type="term" value="F:single-stranded DNA binding"/>
    <property type="evidence" value="ECO:0007669"/>
    <property type="project" value="InterPro"/>
</dbReference>
<sequence>MDANVSITGNLGTEVDFIRKDGWCGGRFRIAQTPRYLREGQWSDGETTWMSVRVNGRLAENCRQSLSKGDPVVVVGRLRTQAWVTEDGVRREQLVILASSVGHDLQRGTSMFVRPTPRPEEAPIMEPGAVVDATTELLTDRSGGFADRDPDGSGTHATDVEGSDPAGVEGDQTDLDAIEMEGEIASADRHTGEIPVG</sequence>
<dbReference type="PROSITE" id="PS50935">
    <property type="entry name" value="SSB"/>
    <property type="match status" value="1"/>
</dbReference>
<evidence type="ECO:0000313" key="5">
    <source>
        <dbReference type="Proteomes" id="UP000277858"/>
    </source>
</evidence>
<dbReference type="PANTHER" id="PTHR10302:SF0">
    <property type="entry name" value="SINGLE-STRANDED DNA-BINDING PROTEIN, MITOCHONDRIAL"/>
    <property type="match status" value="1"/>
</dbReference>
<dbReference type="EMBL" id="LR134473">
    <property type="protein sequence ID" value="VEI04304.1"/>
    <property type="molecule type" value="Genomic_DNA"/>
</dbReference>
<dbReference type="CDD" id="cd04496">
    <property type="entry name" value="SSB_OBF"/>
    <property type="match status" value="1"/>
</dbReference>
<protein>
    <submittedName>
        <fullName evidence="4">Helix-destabilizing protein</fullName>
    </submittedName>
</protein>
<accession>A0A448P255</accession>
<dbReference type="STRING" id="1122997.GCA_000425285_00453"/>
<keyword evidence="5" id="KW-1185">Reference proteome</keyword>
<dbReference type="GO" id="GO:0006260">
    <property type="term" value="P:DNA replication"/>
    <property type="evidence" value="ECO:0007669"/>
    <property type="project" value="InterPro"/>
</dbReference>
<dbReference type="InterPro" id="IPR012340">
    <property type="entry name" value="NA-bd_OB-fold"/>
</dbReference>
<feature type="region of interest" description="Disordered" evidence="3">
    <location>
        <begin position="141"/>
        <end position="197"/>
    </location>
</feature>